<gene>
    <name evidence="1" type="ORF">TUM3794_39360</name>
</gene>
<dbReference type="RefSeq" id="WP_220757663.1">
    <property type="nucleotide sequence ID" value="NZ_BPEU01000043.1"/>
</dbReference>
<name>A0ABQ4PG66_SHECO</name>
<evidence type="ECO:0000313" key="2">
    <source>
        <dbReference type="Proteomes" id="UP000773469"/>
    </source>
</evidence>
<dbReference type="Proteomes" id="UP000773469">
    <property type="component" value="Unassembled WGS sequence"/>
</dbReference>
<organism evidence="1 2">
    <name type="scientific">Shewanella colwelliana</name>
    <name type="common">Alteromonas colwelliana</name>
    <dbReference type="NCBI Taxonomy" id="23"/>
    <lineage>
        <taxon>Bacteria</taxon>
        <taxon>Pseudomonadati</taxon>
        <taxon>Pseudomonadota</taxon>
        <taxon>Gammaproteobacteria</taxon>
        <taxon>Alteromonadales</taxon>
        <taxon>Shewanellaceae</taxon>
        <taxon>Shewanella</taxon>
    </lineage>
</organism>
<reference evidence="1 2" key="1">
    <citation type="submission" date="2021-05" db="EMBL/GenBank/DDBJ databases">
        <title>Molecular characterization for Shewanella algae harboring chromosomal blaOXA-55-like strains isolated from clinical and environment sample.</title>
        <authorList>
            <person name="Ohama Y."/>
            <person name="Aoki K."/>
            <person name="Harada S."/>
            <person name="Moriya K."/>
            <person name="Ishii Y."/>
            <person name="Tateda K."/>
        </authorList>
    </citation>
    <scope>NUCLEOTIDE SEQUENCE [LARGE SCALE GENOMIC DNA]</scope>
    <source>
        <strain evidence="1 2">MBTL60-118</strain>
    </source>
</reference>
<comment type="caution">
    <text evidence="1">The sequence shown here is derived from an EMBL/GenBank/DDBJ whole genome shotgun (WGS) entry which is preliminary data.</text>
</comment>
<accession>A0ABQ4PG66</accession>
<evidence type="ECO:0000313" key="1">
    <source>
        <dbReference type="EMBL" id="GIU46552.1"/>
    </source>
</evidence>
<keyword evidence="2" id="KW-1185">Reference proteome</keyword>
<protein>
    <submittedName>
        <fullName evidence="1">Uncharacterized protein</fullName>
    </submittedName>
</protein>
<proteinExistence type="predicted"/>
<sequence>MLYIPKKNGNKNPKCFLKGRGGCSDIITREHYISHKLLNIINQDGKSVDITGLHWIPQDKLKGIGKANLVSNILCKEHNSNLSPLDSHVGSFVEAIHRIDKGLLANDKGSLCFEFDGRTIEQWLIKTLVGLVESKNIKARDGTDYIYSDKCIKLLCEPRVKWPKGWGLYVQVPDGHIHHANSFELIPMYSETDLCIRGITVKFNGFSMVLVIGVPSDSSKLGLHRPMELQFKKDSITHKVKLTWPSSERVKPQFITFTQVGSYKGIHPEQNLERI</sequence>
<dbReference type="EMBL" id="BPEU01000043">
    <property type="protein sequence ID" value="GIU46552.1"/>
    <property type="molecule type" value="Genomic_DNA"/>
</dbReference>